<feature type="compositionally biased region" description="Polar residues" evidence="1">
    <location>
        <begin position="503"/>
        <end position="513"/>
    </location>
</feature>
<feature type="compositionally biased region" description="Basic and acidic residues" evidence="1">
    <location>
        <begin position="198"/>
        <end position="208"/>
    </location>
</feature>
<evidence type="ECO:0000313" key="2">
    <source>
        <dbReference type="EMBL" id="CEL58944.1"/>
    </source>
</evidence>
<gene>
    <name evidence="2" type="ORF">RSOLAG1IB_12218</name>
</gene>
<accession>A0A0B7FPU0</accession>
<feature type="region of interest" description="Disordered" evidence="1">
    <location>
        <begin position="31"/>
        <end position="58"/>
    </location>
</feature>
<name>A0A0B7FPU0_THACB</name>
<keyword evidence="3" id="KW-1185">Reference proteome</keyword>
<feature type="region of interest" description="Disordered" evidence="1">
    <location>
        <begin position="460"/>
        <end position="513"/>
    </location>
</feature>
<dbReference type="EMBL" id="LN679459">
    <property type="protein sequence ID" value="CEL58944.1"/>
    <property type="molecule type" value="Genomic_DNA"/>
</dbReference>
<dbReference type="Proteomes" id="UP000059188">
    <property type="component" value="Unassembled WGS sequence"/>
</dbReference>
<feature type="compositionally biased region" description="Polar residues" evidence="1">
    <location>
        <begin position="481"/>
        <end position="496"/>
    </location>
</feature>
<feature type="compositionally biased region" description="Polar residues" evidence="1">
    <location>
        <begin position="319"/>
        <end position="332"/>
    </location>
</feature>
<evidence type="ECO:0000313" key="3">
    <source>
        <dbReference type="Proteomes" id="UP000059188"/>
    </source>
</evidence>
<organism evidence="2 3">
    <name type="scientific">Thanatephorus cucumeris (strain AG1-IB / isolate 7/3/14)</name>
    <name type="common">Lettuce bottom rot fungus</name>
    <name type="synonym">Rhizoctonia solani</name>
    <dbReference type="NCBI Taxonomy" id="1108050"/>
    <lineage>
        <taxon>Eukaryota</taxon>
        <taxon>Fungi</taxon>
        <taxon>Dikarya</taxon>
        <taxon>Basidiomycota</taxon>
        <taxon>Agaricomycotina</taxon>
        <taxon>Agaricomycetes</taxon>
        <taxon>Cantharellales</taxon>
        <taxon>Ceratobasidiaceae</taxon>
        <taxon>Rhizoctonia</taxon>
        <taxon>Rhizoctonia solani AG-1</taxon>
    </lineage>
</organism>
<feature type="region of interest" description="Disordered" evidence="1">
    <location>
        <begin position="184"/>
        <end position="231"/>
    </location>
</feature>
<feature type="region of interest" description="Disordered" evidence="1">
    <location>
        <begin position="319"/>
        <end position="340"/>
    </location>
</feature>
<proteinExistence type="predicted"/>
<protein>
    <submittedName>
        <fullName evidence="2">Uncharacterized protein</fullName>
    </submittedName>
</protein>
<feature type="compositionally biased region" description="Polar residues" evidence="1">
    <location>
        <begin position="220"/>
        <end position="231"/>
    </location>
</feature>
<reference evidence="2 3" key="1">
    <citation type="submission" date="2014-11" db="EMBL/GenBank/DDBJ databases">
        <authorList>
            <person name="Wibberg Daniel"/>
        </authorList>
    </citation>
    <scope>NUCLEOTIDE SEQUENCE [LARGE SCALE GENOMIC DNA]</scope>
    <source>
        <strain evidence="2">Rhizoctonia solani AG1-IB 7/3/14</strain>
    </source>
</reference>
<sequence length="603" mass="64258">MLPPGFDISLLVPHLVKAGYVVQATGTPVETSVSTLDQPAPKNPSLAPPEPRRTLRYTRDPNRPVIPLTWCPAPTEGTSGRREFNVRVLLRMSKPGFQLIRNGIKNMLICDPEIDTDKAITFNDEDAIKRVIHQAAVVYDEFEVFRKQKFWPIKGIIHLILKGTSGKVNAKKLELKREEAKKRGEVVEKKARKTPTTARERAKSKPIAEAKASTGPKVGSQPNTVFEGSPPTSSVIKLFKTHSTQVNHDNGTRDNNLDFGIMETSFHDEVLTQECAHEDDMGDITQNMSVLAVGPDEEDESNKDTSNILGQLVPQAASTPSPAWQSISSNASPLAPAATACDPPPCKSLYPAPTSVPTASLTSVSSSAQGTIHTVPAHLPSPSPNDVVSQFALFASTLPEASRALMSSELMQCLGILPLGPSNVLTAQSSSSTSAFNHIPPGLTQVDPTAFDDDDILSDAESASESNPPVIRIPSTLPGIESTTATNGRVISNTGKTGAGKGVSSNLDHNTTNSVGAKTAKAVRSAKGPNNIQVTNATSQMDDDVTHASIKKPSTRANKGKGKSVAITADNEEKLGGCAGVLLYSSIAIETVLAARRRVQRMV</sequence>
<dbReference type="AlphaFoldDB" id="A0A0B7FPU0"/>
<evidence type="ECO:0000256" key="1">
    <source>
        <dbReference type="SAM" id="MobiDB-lite"/>
    </source>
</evidence>